<dbReference type="Gene3D" id="3.40.710.10">
    <property type="entry name" value="DD-peptidase/beta-lactamase superfamily"/>
    <property type="match status" value="1"/>
</dbReference>
<dbReference type="OrthoDB" id="9793489at2"/>
<dbReference type="RefSeq" id="WP_068486836.1">
    <property type="nucleotide sequence ID" value="NZ_CP018760.1"/>
</dbReference>
<reference evidence="3" key="1">
    <citation type="submission" date="2016-06" db="EMBL/GenBank/DDBJ databases">
        <authorList>
            <person name="Zhan P."/>
        </authorList>
    </citation>
    <scope>NUCLEOTIDE SEQUENCE [LARGE SCALE GENOMIC DNA]</scope>
    <source>
        <strain evidence="3">T28</strain>
    </source>
</reference>
<dbReference type="InterPro" id="IPR001466">
    <property type="entry name" value="Beta-lactam-related"/>
</dbReference>
<dbReference type="Pfam" id="PF00144">
    <property type="entry name" value="Beta-lactamase"/>
    <property type="match status" value="1"/>
</dbReference>
<dbReference type="STRING" id="1836467.BTR34_01810"/>
<dbReference type="InterPro" id="IPR050789">
    <property type="entry name" value="Diverse_Enzym_Activities"/>
</dbReference>
<evidence type="ECO:0000313" key="3">
    <source>
        <dbReference type="Proteomes" id="UP000092164"/>
    </source>
</evidence>
<dbReference type="SUPFAM" id="SSF56601">
    <property type="entry name" value="beta-lactamase/transpeptidase-like"/>
    <property type="match status" value="1"/>
</dbReference>
<proteinExistence type="predicted"/>
<organism evidence="2 3">
    <name type="scientific">Maribacter hydrothermalis</name>
    <dbReference type="NCBI Taxonomy" id="1836467"/>
    <lineage>
        <taxon>Bacteria</taxon>
        <taxon>Pseudomonadati</taxon>
        <taxon>Bacteroidota</taxon>
        <taxon>Flavobacteriia</taxon>
        <taxon>Flavobacteriales</taxon>
        <taxon>Flavobacteriaceae</taxon>
        <taxon>Maribacter</taxon>
    </lineage>
</organism>
<feature type="domain" description="Beta-lactamase-related" evidence="1">
    <location>
        <begin position="65"/>
        <end position="360"/>
    </location>
</feature>
<dbReference type="Proteomes" id="UP000092164">
    <property type="component" value="Unassembled WGS sequence"/>
</dbReference>
<dbReference type="GO" id="GO:0016787">
    <property type="term" value="F:hydrolase activity"/>
    <property type="evidence" value="ECO:0007669"/>
    <property type="project" value="UniProtKB-KW"/>
</dbReference>
<dbReference type="AlphaFoldDB" id="A0A1B7YYY8"/>
<dbReference type="EMBL" id="LZFP01000050">
    <property type="protein sequence ID" value="OBR35663.1"/>
    <property type="molecule type" value="Genomic_DNA"/>
</dbReference>
<keyword evidence="2" id="KW-0378">Hydrolase</keyword>
<dbReference type="KEGG" id="mart:BTR34_01810"/>
<gene>
    <name evidence="2" type="ORF">A9200_10705</name>
</gene>
<sequence length="375" mass="41793">MKNHIVFICLILYTLTITAQTEIEKEISALLQTELQKPNIYNGFLNVYSNSKSIHIQLAEGTFYNGNTVTNNHPFYSASIGKTFTATAIALLKEEGKLAFNDAIGQYLPETVTNGLHIINGVDSSSKITIAQLLQHTSGLPDYFEDSTIDESPNVISQIFKHPNKTWTPLDCIQFTKEKMKPLFLPGEGYHYTDTEYVLLGLIVENLSGLTLHDFFKQHIFQPLNMNHTYMNLKSEPIDLTPQMAEVFVGDQDLSEFDSLSADWAGGGIVATAADLIAFQQALFSTTLLTAETLDMMQQWTSETQGMYYGFGLRKIVFDELHPSLPNFEVIGHSGSTGSFLYYCPALDTYVSGTLNQAEEVRATIPLIAKILKLI</sequence>
<comment type="caution">
    <text evidence="2">The sequence shown here is derived from an EMBL/GenBank/DDBJ whole genome shotgun (WGS) entry which is preliminary data.</text>
</comment>
<dbReference type="InterPro" id="IPR012338">
    <property type="entry name" value="Beta-lactam/transpept-like"/>
</dbReference>
<evidence type="ECO:0000259" key="1">
    <source>
        <dbReference type="Pfam" id="PF00144"/>
    </source>
</evidence>
<name>A0A1B7YYY8_9FLAO</name>
<dbReference type="PANTHER" id="PTHR43283">
    <property type="entry name" value="BETA-LACTAMASE-RELATED"/>
    <property type="match status" value="1"/>
</dbReference>
<protein>
    <submittedName>
        <fullName evidence="2">Serine hydrolase</fullName>
    </submittedName>
</protein>
<evidence type="ECO:0000313" key="2">
    <source>
        <dbReference type="EMBL" id="OBR35663.1"/>
    </source>
</evidence>
<keyword evidence="3" id="KW-1185">Reference proteome</keyword>
<accession>A0A1B7YYY8</accession>